<organism evidence="1">
    <name type="scientific">Pseudomonas graminis</name>
    <dbReference type="NCBI Taxonomy" id="158627"/>
    <lineage>
        <taxon>Bacteria</taxon>
        <taxon>Pseudomonadati</taxon>
        <taxon>Pseudomonadota</taxon>
        <taxon>Gammaproteobacteria</taxon>
        <taxon>Pseudomonadales</taxon>
        <taxon>Pseudomonadaceae</taxon>
        <taxon>Pseudomonas</taxon>
    </lineage>
</organism>
<comment type="caution">
    <text evidence="1">The sequence shown here is derived from an EMBL/GenBank/DDBJ whole genome shotgun (WGS) entry which is preliminary data.</text>
</comment>
<accession>A0A7C1X575</accession>
<dbReference type="AlphaFoldDB" id="A0A7C1X575"/>
<sequence length="269" mass="30503">MATGIAIYGVDRASVLDVFEEGLRFFNELDYPITGSGYLRRAKVDGVKVDGDEDLEPVDVPPAELKVLISENKITDFSIFSEIKDVKPWFSSFGYSSEEFGSFFCVDIQSDEGLEKLYVPLKEFLVSAAAKLKFNYAIVYEVDDVSDAMWYARGENFRTIYKDEDPVAFKRDTPGRYLGRRQYEHSCLRMVYPINFLNDSHLSIRIGDASLLDWISESASHGILTKVLNGWCWEVGPEYIDSVNEICGKAGILLAWKPKQEKKKIKLPG</sequence>
<gene>
    <name evidence="1" type="ORF">ENP23_02980</name>
</gene>
<protein>
    <recommendedName>
        <fullName evidence="2">DUF3396 domain-containing protein</fullName>
    </recommendedName>
</protein>
<dbReference type="EMBL" id="DSIN01000010">
    <property type="protein sequence ID" value="HEF24720.1"/>
    <property type="molecule type" value="Genomic_DNA"/>
</dbReference>
<reference evidence="1" key="1">
    <citation type="journal article" date="2020" name="mSystems">
        <title>Genome- and Community-Level Interaction Insights into Carbon Utilization and Element Cycling Functions of Hydrothermarchaeota in Hydrothermal Sediment.</title>
        <authorList>
            <person name="Zhou Z."/>
            <person name="Liu Y."/>
            <person name="Xu W."/>
            <person name="Pan J."/>
            <person name="Luo Z.H."/>
            <person name="Li M."/>
        </authorList>
    </citation>
    <scope>NUCLEOTIDE SEQUENCE [LARGE SCALE GENOMIC DNA]</scope>
    <source>
        <strain evidence="1">SpSt-200</strain>
    </source>
</reference>
<proteinExistence type="predicted"/>
<name>A0A7C1X575_9PSED</name>
<evidence type="ECO:0008006" key="2">
    <source>
        <dbReference type="Google" id="ProtNLM"/>
    </source>
</evidence>
<evidence type="ECO:0000313" key="1">
    <source>
        <dbReference type="EMBL" id="HEF24720.1"/>
    </source>
</evidence>